<organism evidence="4 5">
    <name type="scientific">Candidatus Terasakiella magnetica</name>
    <dbReference type="NCBI Taxonomy" id="1867952"/>
    <lineage>
        <taxon>Bacteria</taxon>
        <taxon>Pseudomonadati</taxon>
        <taxon>Pseudomonadota</taxon>
        <taxon>Alphaproteobacteria</taxon>
        <taxon>Rhodospirillales</taxon>
        <taxon>Terasakiellaceae</taxon>
        <taxon>Terasakiella</taxon>
    </lineage>
</organism>
<dbReference type="PANTHER" id="PTHR11496">
    <property type="entry name" value="ALCOHOL DEHYDROGENASE"/>
    <property type="match status" value="1"/>
</dbReference>
<dbReference type="GO" id="GO:0046872">
    <property type="term" value="F:metal ion binding"/>
    <property type="evidence" value="ECO:0007669"/>
    <property type="project" value="InterPro"/>
</dbReference>
<proteinExistence type="predicted"/>
<dbReference type="OrthoDB" id="9815791at2"/>
<dbReference type="STRING" id="1867952.MTBPR1_20118"/>
<evidence type="ECO:0000313" key="4">
    <source>
        <dbReference type="EMBL" id="SCA56270.1"/>
    </source>
</evidence>
<sequence>MALSQKQFTWDGLGEHIGEKDGTVFVVTGRHSFYASGAAEKLEKVLAGKSVVYFNEFNPNPQLAEIQSGVEKYRICKPSTLIAIGGGSAIDVAKGIKLLAEVPDAHFEKALSDASAYDLHNHDVEFFAIPTTFGTGSESTSFATVYVKEKKYSLLSPACLPTGYLLDGYLGVSASQYIKASCGIDALCQAIESFWAKGANEESRRYALEAISLIMPSLPIFVCEESDVAVLDKMALGSNYAGRAINISKTTAPHAISYAITQKYGIEHGQAVFLTLPYFLRKNYILDQSGIMRQLLGVLNCRSIQEADEKLISLSSTIGLKSKLSEIQTINEHDVRSIASQVNLERLGNHPFDVTMSDIEEALLFG</sequence>
<evidence type="ECO:0000259" key="3">
    <source>
        <dbReference type="Pfam" id="PF25137"/>
    </source>
</evidence>
<dbReference type="InterPro" id="IPR056798">
    <property type="entry name" value="ADH_Fe_C"/>
</dbReference>
<dbReference type="CDD" id="cd08182">
    <property type="entry name" value="HEPD"/>
    <property type="match status" value="1"/>
</dbReference>
<name>A0A1C3RG59_9PROT</name>
<evidence type="ECO:0000256" key="1">
    <source>
        <dbReference type="ARBA" id="ARBA00023002"/>
    </source>
</evidence>
<feature type="domain" description="Fe-containing alcohol dehydrogenase-like C-terminal" evidence="3">
    <location>
        <begin position="180"/>
        <end position="358"/>
    </location>
</feature>
<dbReference type="RefSeq" id="WP_069186946.1">
    <property type="nucleotide sequence ID" value="NZ_FLYE01000012.1"/>
</dbReference>
<dbReference type="Gene3D" id="1.20.1090.10">
    <property type="entry name" value="Dehydroquinate synthase-like - alpha domain"/>
    <property type="match status" value="1"/>
</dbReference>
<dbReference type="GO" id="GO:0004022">
    <property type="term" value="F:alcohol dehydrogenase (NAD+) activity"/>
    <property type="evidence" value="ECO:0007669"/>
    <property type="project" value="TreeGrafter"/>
</dbReference>
<reference evidence="4 5" key="1">
    <citation type="submission" date="2016-07" db="EMBL/GenBank/DDBJ databases">
        <authorList>
            <person name="Lefevre C.T."/>
        </authorList>
    </citation>
    <scope>NUCLEOTIDE SEQUENCE [LARGE SCALE GENOMIC DNA]</scope>
    <source>
        <strain evidence="4">PR1</strain>
    </source>
</reference>
<dbReference type="GO" id="GO:0017000">
    <property type="term" value="P:antibiotic biosynthetic process"/>
    <property type="evidence" value="ECO:0007669"/>
    <property type="project" value="InterPro"/>
</dbReference>
<dbReference type="PANTHER" id="PTHR11496:SF103">
    <property type="entry name" value="DEHYDROGENASE, PUTATIVE-RELATED"/>
    <property type="match status" value="1"/>
</dbReference>
<feature type="domain" description="Alcohol dehydrogenase iron-type/glycerol dehydrogenase GldA" evidence="2">
    <location>
        <begin position="11"/>
        <end position="167"/>
    </location>
</feature>
<dbReference type="InterPro" id="IPR039697">
    <property type="entry name" value="Alcohol_dehydrogenase_Fe"/>
</dbReference>
<protein>
    <submittedName>
        <fullName evidence="4">Putative Iron-containing alcohol dehydrogenase</fullName>
    </submittedName>
</protein>
<keyword evidence="5" id="KW-1185">Reference proteome</keyword>
<evidence type="ECO:0000313" key="5">
    <source>
        <dbReference type="Proteomes" id="UP000231658"/>
    </source>
</evidence>
<dbReference type="InterPro" id="IPR035873">
    <property type="entry name" value="PhpC"/>
</dbReference>
<gene>
    <name evidence="4" type="ORF">MTBPR1_20118</name>
</gene>
<dbReference type="AlphaFoldDB" id="A0A1C3RG59"/>
<evidence type="ECO:0000259" key="2">
    <source>
        <dbReference type="Pfam" id="PF00465"/>
    </source>
</evidence>
<dbReference type="Proteomes" id="UP000231658">
    <property type="component" value="Unassembled WGS sequence"/>
</dbReference>
<keyword evidence="1" id="KW-0560">Oxidoreductase</keyword>
<accession>A0A1C3RG59</accession>
<dbReference type="SUPFAM" id="SSF56796">
    <property type="entry name" value="Dehydroquinate synthase-like"/>
    <property type="match status" value="1"/>
</dbReference>
<dbReference type="Gene3D" id="3.40.50.1970">
    <property type="match status" value="1"/>
</dbReference>
<dbReference type="EMBL" id="FLYE01000012">
    <property type="protein sequence ID" value="SCA56270.1"/>
    <property type="molecule type" value="Genomic_DNA"/>
</dbReference>
<dbReference type="InterPro" id="IPR001670">
    <property type="entry name" value="ADH_Fe/GldA"/>
</dbReference>
<dbReference type="Pfam" id="PF25137">
    <property type="entry name" value="ADH_Fe_C"/>
    <property type="match status" value="1"/>
</dbReference>
<dbReference type="Pfam" id="PF00465">
    <property type="entry name" value="Fe-ADH"/>
    <property type="match status" value="1"/>
</dbReference>